<evidence type="ECO:0000256" key="2">
    <source>
        <dbReference type="ARBA" id="ARBA00009410"/>
    </source>
</evidence>
<gene>
    <name evidence="6" type="ORF">E0H75_36025</name>
</gene>
<evidence type="ECO:0000256" key="1">
    <source>
        <dbReference type="ARBA" id="ARBA00001974"/>
    </source>
</evidence>
<dbReference type="SUPFAM" id="SSF51971">
    <property type="entry name" value="Nucleotide-binding domain"/>
    <property type="match status" value="1"/>
</dbReference>
<keyword evidence="3" id="KW-0285">Flavoprotein</keyword>
<dbReference type="OrthoDB" id="9806257at2"/>
<proteinExistence type="inferred from homology"/>
<dbReference type="SUPFAM" id="SSF54373">
    <property type="entry name" value="FAD-linked reductases, C-terminal domain"/>
    <property type="match status" value="1"/>
</dbReference>
<dbReference type="InterPro" id="IPR036188">
    <property type="entry name" value="FAD/NAD-bd_sf"/>
</dbReference>
<evidence type="ECO:0000256" key="3">
    <source>
        <dbReference type="ARBA" id="ARBA00022630"/>
    </source>
</evidence>
<accession>A0A4R0JC66</accession>
<comment type="similarity">
    <text evidence="2">Belongs to the DadA oxidoreductase family.</text>
</comment>
<comment type="caution">
    <text evidence="6">The sequence shown here is derived from an EMBL/GenBank/DDBJ whole genome shotgun (WGS) entry which is preliminary data.</text>
</comment>
<evidence type="ECO:0000313" key="6">
    <source>
        <dbReference type="EMBL" id="TCC44261.1"/>
    </source>
</evidence>
<dbReference type="Gene3D" id="3.30.9.10">
    <property type="entry name" value="D-Amino Acid Oxidase, subunit A, domain 2"/>
    <property type="match status" value="1"/>
</dbReference>
<evidence type="ECO:0000259" key="5">
    <source>
        <dbReference type="Pfam" id="PF01266"/>
    </source>
</evidence>
<dbReference type="AlphaFoldDB" id="A0A4R0JC66"/>
<dbReference type="InterPro" id="IPR006076">
    <property type="entry name" value="FAD-dep_OxRdtase"/>
</dbReference>
<dbReference type="PANTHER" id="PTHR13847">
    <property type="entry name" value="SARCOSINE DEHYDROGENASE-RELATED"/>
    <property type="match status" value="1"/>
</dbReference>
<reference evidence="6 7" key="1">
    <citation type="submission" date="2019-02" db="EMBL/GenBank/DDBJ databases">
        <title>Kribbella capetownensis sp. nov. and Kribbella speibonae sp. nov., isolated from soil.</title>
        <authorList>
            <person name="Curtis S.M."/>
            <person name="Norton I."/>
            <person name="Everest G.J."/>
            <person name="Meyers P.R."/>
        </authorList>
    </citation>
    <scope>NUCLEOTIDE SEQUENCE [LARGE SCALE GENOMIC DNA]</scope>
    <source>
        <strain evidence="6 7">YM53</strain>
    </source>
</reference>
<feature type="domain" description="FAD dependent oxidoreductase" evidence="5">
    <location>
        <begin position="5"/>
        <end position="366"/>
    </location>
</feature>
<dbReference type="GO" id="GO:0005737">
    <property type="term" value="C:cytoplasm"/>
    <property type="evidence" value="ECO:0007669"/>
    <property type="project" value="TreeGrafter"/>
</dbReference>
<evidence type="ECO:0000313" key="7">
    <source>
        <dbReference type="Proteomes" id="UP000293342"/>
    </source>
</evidence>
<organism evidence="6 7">
    <name type="scientific">Kribbella capetownensis</name>
    <dbReference type="NCBI Taxonomy" id="1572659"/>
    <lineage>
        <taxon>Bacteria</taxon>
        <taxon>Bacillati</taxon>
        <taxon>Actinomycetota</taxon>
        <taxon>Actinomycetes</taxon>
        <taxon>Propionibacteriales</taxon>
        <taxon>Kribbellaceae</taxon>
        <taxon>Kribbella</taxon>
    </lineage>
</organism>
<dbReference type="EMBL" id="SJKD01000010">
    <property type="protein sequence ID" value="TCC44261.1"/>
    <property type="molecule type" value="Genomic_DNA"/>
</dbReference>
<sequence>MADFDLIILGGGIVGASAALAGVRKGARVAVVDAGLAGRATDAGAGIVSPVALDRGEQRPDWTSVITECVGYYRSLLAELDAVDPAGAGSATFEQVGELVVAGNNPHELAALDAVTERLSRPEGRRAHGVTKPVETVDGTDLRKYWPELRGDLRGIFIAEVGRVVGSRLHDRLMTAARRRAQAQSDSAGLEVIPGAGMLDAQHPVPRVRVGHRVIEGRAVLLATGAWAGADLAGFGVQVDIRPIRGQLVHLRLDGQQTGMRPVVNTPGAGYLLGFDDRIVVGATHEDVGFDARVTAGGQQSVLNAALNLAPGLSGATVLETRVGLRPATSDGLPLVGAVAPAIHVATGLGAWGLTLGPLLGDLAARHALGDQMPARLDFLSPGRPLMKESA</sequence>
<dbReference type="Pfam" id="PF01266">
    <property type="entry name" value="DAO"/>
    <property type="match status" value="1"/>
</dbReference>
<comment type="cofactor">
    <cofactor evidence="1">
        <name>FAD</name>
        <dbReference type="ChEBI" id="CHEBI:57692"/>
    </cofactor>
</comment>
<dbReference type="RefSeq" id="WP_131518181.1">
    <property type="nucleotide sequence ID" value="NZ_SJKD01000010.1"/>
</dbReference>
<evidence type="ECO:0000256" key="4">
    <source>
        <dbReference type="ARBA" id="ARBA00023002"/>
    </source>
</evidence>
<dbReference type="PANTHER" id="PTHR13847:SF286">
    <property type="entry name" value="D-AMINO ACID DEHYDROGENASE"/>
    <property type="match status" value="1"/>
</dbReference>
<keyword evidence="4" id="KW-0560">Oxidoreductase</keyword>
<keyword evidence="7" id="KW-1185">Reference proteome</keyword>
<name>A0A4R0JC66_9ACTN</name>
<dbReference type="Proteomes" id="UP000293342">
    <property type="component" value="Unassembled WGS sequence"/>
</dbReference>
<protein>
    <submittedName>
        <fullName evidence="6">FAD-dependent oxidoreductase</fullName>
    </submittedName>
</protein>
<dbReference type="GO" id="GO:0016491">
    <property type="term" value="F:oxidoreductase activity"/>
    <property type="evidence" value="ECO:0007669"/>
    <property type="project" value="UniProtKB-KW"/>
</dbReference>
<dbReference type="Gene3D" id="3.50.50.60">
    <property type="entry name" value="FAD/NAD(P)-binding domain"/>
    <property type="match status" value="1"/>
</dbReference>